<dbReference type="GO" id="GO:0030141">
    <property type="term" value="C:secretory granule"/>
    <property type="evidence" value="ECO:0007669"/>
    <property type="project" value="TreeGrafter"/>
</dbReference>
<name>A0A8C8RMZ0_9SAUR</name>
<dbReference type="FunFam" id="2.40.10.10:FF:000166">
    <property type="entry name" value="Trypsin"/>
    <property type="match status" value="1"/>
</dbReference>
<reference evidence="3" key="2">
    <citation type="submission" date="2025-09" db="UniProtKB">
        <authorList>
            <consortium name="Ensembl"/>
        </authorList>
    </citation>
    <scope>IDENTIFICATION</scope>
</reference>
<reference evidence="3" key="1">
    <citation type="submission" date="2025-08" db="UniProtKB">
        <authorList>
            <consortium name="Ensembl"/>
        </authorList>
    </citation>
    <scope>IDENTIFICATION</scope>
</reference>
<dbReference type="GO" id="GO:0006508">
    <property type="term" value="P:proteolysis"/>
    <property type="evidence" value="ECO:0007669"/>
    <property type="project" value="InterPro"/>
</dbReference>
<dbReference type="GO" id="GO:0004252">
    <property type="term" value="F:serine-type endopeptidase activity"/>
    <property type="evidence" value="ECO:0007669"/>
    <property type="project" value="InterPro"/>
</dbReference>
<dbReference type="AlphaFoldDB" id="A0A8C8RMZ0"/>
<dbReference type="InterPro" id="IPR001254">
    <property type="entry name" value="Trypsin_dom"/>
</dbReference>
<evidence type="ECO:0000313" key="3">
    <source>
        <dbReference type="Ensembl" id="ENSPCEP00000007345.1"/>
    </source>
</evidence>
<sequence>MKSGRGGDWIRVPRDLLVATAQDVPRILRGFQCQEHSHPWVAALFDGNQFHCTGTLIHKQWLVTAARCNTGRTLHVRLGEHNLWHLDWSEQLTIASQLIPHPDYNSNTHHNNIMLVKLLMPAMINRNVQPLSLPSSCPLPDSTCVVSGWGTSGIPKGNGAETEKNKTHRK</sequence>
<keyword evidence="1" id="KW-1015">Disulfide bond</keyword>
<organism evidence="3 4">
    <name type="scientific">Pelusios castaneus</name>
    <name type="common">West African mud turtle</name>
    <dbReference type="NCBI Taxonomy" id="367368"/>
    <lineage>
        <taxon>Eukaryota</taxon>
        <taxon>Metazoa</taxon>
        <taxon>Chordata</taxon>
        <taxon>Craniata</taxon>
        <taxon>Vertebrata</taxon>
        <taxon>Euteleostomi</taxon>
        <taxon>Archelosauria</taxon>
        <taxon>Testudinata</taxon>
        <taxon>Testudines</taxon>
        <taxon>Pleurodira</taxon>
        <taxon>Pelomedusidae</taxon>
        <taxon>Pelusios</taxon>
    </lineage>
</organism>
<dbReference type="InterPro" id="IPR009003">
    <property type="entry name" value="Peptidase_S1_PA"/>
</dbReference>
<dbReference type="CDD" id="cd00190">
    <property type="entry name" value="Tryp_SPc"/>
    <property type="match status" value="1"/>
</dbReference>
<dbReference type="Pfam" id="PF00089">
    <property type="entry name" value="Trypsin"/>
    <property type="match status" value="1"/>
</dbReference>
<dbReference type="Proteomes" id="UP000694393">
    <property type="component" value="Unplaced"/>
</dbReference>
<protein>
    <recommendedName>
        <fullName evidence="2">Peptidase S1 domain-containing protein</fullName>
    </recommendedName>
</protein>
<dbReference type="PANTHER" id="PTHR24271:SF48">
    <property type="entry name" value="KALLIKREIN-14"/>
    <property type="match status" value="1"/>
</dbReference>
<dbReference type="PANTHER" id="PTHR24271">
    <property type="entry name" value="KALLIKREIN-RELATED"/>
    <property type="match status" value="1"/>
</dbReference>
<dbReference type="SMART" id="SM00020">
    <property type="entry name" value="Tryp_SPc"/>
    <property type="match status" value="1"/>
</dbReference>
<evidence type="ECO:0000256" key="1">
    <source>
        <dbReference type="ARBA" id="ARBA00023157"/>
    </source>
</evidence>
<evidence type="ECO:0000259" key="2">
    <source>
        <dbReference type="PROSITE" id="PS50240"/>
    </source>
</evidence>
<proteinExistence type="predicted"/>
<dbReference type="SUPFAM" id="SSF50494">
    <property type="entry name" value="Trypsin-like serine proteases"/>
    <property type="match status" value="1"/>
</dbReference>
<evidence type="ECO:0000313" key="4">
    <source>
        <dbReference type="Proteomes" id="UP000694393"/>
    </source>
</evidence>
<feature type="domain" description="Peptidase S1" evidence="2">
    <location>
        <begin position="27"/>
        <end position="152"/>
    </location>
</feature>
<accession>A0A8C8RMZ0</accession>
<dbReference type="InterPro" id="IPR043504">
    <property type="entry name" value="Peptidase_S1_PA_chymotrypsin"/>
</dbReference>
<dbReference type="Ensembl" id="ENSPCET00000007608.1">
    <property type="protein sequence ID" value="ENSPCEP00000007345.1"/>
    <property type="gene ID" value="ENSPCEG00000005889.1"/>
</dbReference>
<dbReference type="Gene3D" id="2.40.10.10">
    <property type="entry name" value="Trypsin-like serine proteases"/>
    <property type="match status" value="2"/>
</dbReference>
<keyword evidence="4" id="KW-1185">Reference proteome</keyword>
<dbReference type="PROSITE" id="PS50240">
    <property type="entry name" value="TRYPSIN_DOM"/>
    <property type="match status" value="1"/>
</dbReference>